<evidence type="ECO:0000313" key="1">
    <source>
        <dbReference type="EMBL" id="CAB3254124.1"/>
    </source>
</evidence>
<protein>
    <submittedName>
        <fullName evidence="1">Uncharacterized protein</fullName>
    </submittedName>
</protein>
<comment type="caution">
    <text evidence="1">The sequence shown here is derived from an EMBL/GenBank/DDBJ whole genome shotgun (WGS) entry which is preliminary data.</text>
</comment>
<gene>
    <name evidence="1" type="ORF">APLA_LOCUS14577</name>
</gene>
<dbReference type="Proteomes" id="UP000494256">
    <property type="component" value="Unassembled WGS sequence"/>
</dbReference>
<dbReference type="OrthoDB" id="10258141at2759"/>
<dbReference type="EMBL" id="CADEBD010000399">
    <property type="protein sequence ID" value="CAB3254124.1"/>
    <property type="molecule type" value="Genomic_DNA"/>
</dbReference>
<evidence type="ECO:0000313" key="2">
    <source>
        <dbReference type="Proteomes" id="UP000494256"/>
    </source>
</evidence>
<reference evidence="1 2" key="1">
    <citation type="submission" date="2020-04" db="EMBL/GenBank/DDBJ databases">
        <authorList>
            <person name="Wallbank WR R."/>
            <person name="Pardo Diaz C."/>
            <person name="Kozak K."/>
            <person name="Martin S."/>
            <person name="Jiggins C."/>
            <person name="Moest M."/>
            <person name="Warren A I."/>
            <person name="Byers J.R.P. K."/>
            <person name="Montejo-Kovacevich G."/>
            <person name="Yen C E."/>
        </authorList>
    </citation>
    <scope>NUCLEOTIDE SEQUENCE [LARGE SCALE GENOMIC DNA]</scope>
</reference>
<sequence length="87" mass="9659">MALRSPLPSVNNNTSDPLVDVKCDKCCVVINELLALINNKVETLPETSILQICLSSYSLEEIETARAVAYKLLAPNKRIMRRKEGAE</sequence>
<dbReference type="AlphaFoldDB" id="A0A8S1B7L0"/>
<name>A0A8S1B7L0_ARCPL</name>
<organism evidence="1 2">
    <name type="scientific">Arctia plantaginis</name>
    <name type="common">Wood tiger moth</name>
    <name type="synonym">Phalaena plantaginis</name>
    <dbReference type="NCBI Taxonomy" id="874455"/>
    <lineage>
        <taxon>Eukaryota</taxon>
        <taxon>Metazoa</taxon>
        <taxon>Ecdysozoa</taxon>
        <taxon>Arthropoda</taxon>
        <taxon>Hexapoda</taxon>
        <taxon>Insecta</taxon>
        <taxon>Pterygota</taxon>
        <taxon>Neoptera</taxon>
        <taxon>Endopterygota</taxon>
        <taxon>Lepidoptera</taxon>
        <taxon>Glossata</taxon>
        <taxon>Ditrysia</taxon>
        <taxon>Noctuoidea</taxon>
        <taxon>Erebidae</taxon>
        <taxon>Arctiinae</taxon>
        <taxon>Arctia</taxon>
    </lineage>
</organism>
<accession>A0A8S1B7L0</accession>
<proteinExistence type="predicted"/>